<protein>
    <submittedName>
        <fullName evidence="4">DNA utilization protein GntX</fullName>
    </submittedName>
</protein>
<gene>
    <name evidence="4" type="ORF">NCTC12020_00302</name>
</gene>
<proteinExistence type="inferred from homology"/>
<organism evidence="4 5">
    <name type="scientific">Veillonella criceti</name>
    <dbReference type="NCBI Taxonomy" id="103891"/>
    <lineage>
        <taxon>Bacteria</taxon>
        <taxon>Bacillati</taxon>
        <taxon>Bacillota</taxon>
        <taxon>Negativicutes</taxon>
        <taxon>Veillonellales</taxon>
        <taxon>Veillonellaceae</taxon>
        <taxon>Veillonella</taxon>
    </lineage>
</organism>
<dbReference type="Pfam" id="PF18912">
    <property type="entry name" value="DZR_2"/>
    <property type="match status" value="1"/>
</dbReference>
<name>A0A380NIQ7_9FIRM</name>
<evidence type="ECO:0000259" key="2">
    <source>
        <dbReference type="Pfam" id="PF00156"/>
    </source>
</evidence>
<keyword evidence="5" id="KW-1185">Reference proteome</keyword>
<evidence type="ECO:0000313" key="4">
    <source>
        <dbReference type="EMBL" id="SUP40465.1"/>
    </source>
</evidence>
<sequence length="223" mass="25455">MQWLDFLFPPTCPSCGSEVWHDGEWCKTCFEELYDVRCITDLEGQNLTCVYVIGHYDKGLKSILRDIKFRGQKERAVGVAPFLYSFMLALAKYKLTPDYVMPIPVSETKRKLRGYNQVDILFKHWIQQVALHNQTSWQWIDGLEKTDSTHAMFSLGRTERHENMKHAFTPLSSILAKNILKDKVILLVDDIFTTGATLEAAAQVLVKDYKVKEVVGLALAGGH</sequence>
<dbReference type="OrthoDB" id="9779910at2"/>
<reference evidence="4 5" key="1">
    <citation type="submission" date="2018-06" db="EMBL/GenBank/DDBJ databases">
        <authorList>
            <consortium name="Pathogen Informatics"/>
            <person name="Doyle S."/>
        </authorList>
    </citation>
    <scope>NUCLEOTIDE SEQUENCE [LARGE SCALE GENOMIC DNA]</scope>
    <source>
        <strain evidence="4 5">NCTC12020</strain>
    </source>
</reference>
<dbReference type="Pfam" id="PF00156">
    <property type="entry name" value="Pribosyltran"/>
    <property type="match status" value="1"/>
</dbReference>
<dbReference type="PANTHER" id="PTHR47505">
    <property type="entry name" value="DNA UTILIZATION PROTEIN YHGH"/>
    <property type="match status" value="1"/>
</dbReference>
<dbReference type="CDD" id="cd06223">
    <property type="entry name" value="PRTases_typeI"/>
    <property type="match status" value="1"/>
</dbReference>
<dbReference type="PANTHER" id="PTHR47505:SF1">
    <property type="entry name" value="DNA UTILIZATION PROTEIN YHGH"/>
    <property type="match status" value="1"/>
</dbReference>
<evidence type="ECO:0000313" key="5">
    <source>
        <dbReference type="Proteomes" id="UP000255367"/>
    </source>
</evidence>
<dbReference type="InterPro" id="IPR000836">
    <property type="entry name" value="PRTase_dom"/>
</dbReference>
<feature type="domain" description="Phosphoribosyltransferase" evidence="2">
    <location>
        <begin position="172"/>
        <end position="214"/>
    </location>
</feature>
<dbReference type="RefSeq" id="WP_115309565.1">
    <property type="nucleotide sequence ID" value="NZ_UHIO01000001.1"/>
</dbReference>
<feature type="domain" description="Double zinc ribbon" evidence="3">
    <location>
        <begin position="4"/>
        <end position="33"/>
    </location>
</feature>
<dbReference type="EMBL" id="UHIO01000001">
    <property type="protein sequence ID" value="SUP40465.1"/>
    <property type="molecule type" value="Genomic_DNA"/>
</dbReference>
<dbReference type="SUPFAM" id="SSF53271">
    <property type="entry name" value="PRTase-like"/>
    <property type="match status" value="1"/>
</dbReference>
<dbReference type="AlphaFoldDB" id="A0A380NIQ7"/>
<accession>A0A380NIQ7</accession>
<dbReference type="Gene3D" id="3.40.50.2020">
    <property type="match status" value="1"/>
</dbReference>
<dbReference type="InterPro" id="IPR051910">
    <property type="entry name" value="ComF/GntX_DNA_util-trans"/>
</dbReference>
<evidence type="ECO:0000256" key="1">
    <source>
        <dbReference type="ARBA" id="ARBA00008007"/>
    </source>
</evidence>
<dbReference type="InterPro" id="IPR029057">
    <property type="entry name" value="PRTase-like"/>
</dbReference>
<comment type="similarity">
    <text evidence="1">Belongs to the ComF/GntX family.</text>
</comment>
<evidence type="ECO:0000259" key="3">
    <source>
        <dbReference type="Pfam" id="PF18912"/>
    </source>
</evidence>
<dbReference type="Proteomes" id="UP000255367">
    <property type="component" value="Unassembled WGS sequence"/>
</dbReference>
<dbReference type="InterPro" id="IPR044005">
    <property type="entry name" value="DZR_2"/>
</dbReference>